<keyword evidence="2" id="KW-1185">Reference proteome</keyword>
<gene>
    <name evidence="1" type="ORF">B0J11DRAFT_404836</name>
</gene>
<reference evidence="1" key="1">
    <citation type="journal article" date="2021" name="Nat. Commun.">
        <title>Genetic determinants of endophytism in the Arabidopsis root mycobiome.</title>
        <authorList>
            <person name="Mesny F."/>
            <person name="Miyauchi S."/>
            <person name="Thiergart T."/>
            <person name="Pickel B."/>
            <person name="Atanasova L."/>
            <person name="Karlsson M."/>
            <person name="Huettel B."/>
            <person name="Barry K.W."/>
            <person name="Haridas S."/>
            <person name="Chen C."/>
            <person name="Bauer D."/>
            <person name="Andreopoulos W."/>
            <person name="Pangilinan J."/>
            <person name="LaButti K."/>
            <person name="Riley R."/>
            <person name="Lipzen A."/>
            <person name="Clum A."/>
            <person name="Drula E."/>
            <person name="Henrissat B."/>
            <person name="Kohler A."/>
            <person name="Grigoriev I.V."/>
            <person name="Martin F.M."/>
            <person name="Hacquard S."/>
        </authorList>
    </citation>
    <scope>NUCLEOTIDE SEQUENCE</scope>
    <source>
        <strain evidence="1">MPI-CAGE-CH-0243</strain>
    </source>
</reference>
<accession>A0A9P9EC64</accession>
<dbReference type="OrthoDB" id="5986190at2759"/>
<feature type="non-terminal residue" evidence="1">
    <location>
        <position position="387"/>
    </location>
</feature>
<evidence type="ECO:0000313" key="2">
    <source>
        <dbReference type="Proteomes" id="UP000700596"/>
    </source>
</evidence>
<evidence type="ECO:0000313" key="1">
    <source>
        <dbReference type="EMBL" id="KAH7134923.1"/>
    </source>
</evidence>
<dbReference type="EMBL" id="JAGMWT010000002">
    <property type="protein sequence ID" value="KAH7134923.1"/>
    <property type="molecule type" value="Genomic_DNA"/>
</dbReference>
<feature type="non-terminal residue" evidence="1">
    <location>
        <position position="1"/>
    </location>
</feature>
<name>A0A9P9EC64_9PLEO</name>
<dbReference type="AlphaFoldDB" id="A0A9P9EC64"/>
<sequence length="387" mass="42879">IHREQRPIAEELLKMMRHVAFHVDNAANGPQTFDNCPVYKDHVPVPHLPPIDIPHGLPNPNILPTEVPGSKSNVLIPPPLPPSSPKALDITVGPQRSPLTPIPLPANVAWQHVVVAEAHVVVWGISRGRGGEKIVYMTDGRKCDTWSSSAKPWLANLMTVALSKNGFIAFVCSRLIFCTRAPLFQDSDNWRRFEASEDHWYTHAAFNDAGTLLYAWQFGRPDDRLYVWHALDSATLADPPDSEGSYSSSQRGDPNTVLIPYNSQYGCIVQGERGVFFPAQIRSTQRGSKFRLPKKTVTLPKVVASCVYGDHSFLYAEKGMFHTRIWECRIAGSTTHVIDVDDRKRVVELPGTVDKGALMRVAAIPGTEDLMILLCKGDGKVVVIPVE</sequence>
<organism evidence="1 2">
    <name type="scientific">Dendryphion nanum</name>
    <dbReference type="NCBI Taxonomy" id="256645"/>
    <lineage>
        <taxon>Eukaryota</taxon>
        <taxon>Fungi</taxon>
        <taxon>Dikarya</taxon>
        <taxon>Ascomycota</taxon>
        <taxon>Pezizomycotina</taxon>
        <taxon>Dothideomycetes</taxon>
        <taxon>Pleosporomycetidae</taxon>
        <taxon>Pleosporales</taxon>
        <taxon>Torulaceae</taxon>
        <taxon>Dendryphion</taxon>
    </lineage>
</organism>
<comment type="caution">
    <text evidence="1">The sequence shown here is derived from an EMBL/GenBank/DDBJ whole genome shotgun (WGS) entry which is preliminary data.</text>
</comment>
<proteinExistence type="predicted"/>
<protein>
    <submittedName>
        <fullName evidence="1">Uncharacterized protein</fullName>
    </submittedName>
</protein>
<dbReference type="Proteomes" id="UP000700596">
    <property type="component" value="Unassembled WGS sequence"/>
</dbReference>